<evidence type="ECO:0000313" key="3">
    <source>
        <dbReference type="Proteomes" id="UP000019024"/>
    </source>
</evidence>
<dbReference type="Pfam" id="PF25930">
    <property type="entry name" value="DUF7975"/>
    <property type="match status" value="1"/>
</dbReference>
<reference evidence="2 3" key="1">
    <citation type="submission" date="2014-01" db="EMBL/GenBank/DDBJ databases">
        <authorList>
            <consortium name="DOE Joint Genome Institute"/>
            <person name="Anderson I."/>
            <person name="Huntemann M."/>
            <person name="Han J."/>
            <person name="Chen A."/>
            <person name="Kyrpides N."/>
            <person name="Mavromatis K."/>
            <person name="Markowitz V."/>
            <person name="Palaniappan K."/>
            <person name="Ivanova N."/>
            <person name="Schaumberg A."/>
            <person name="Pati A."/>
            <person name="Liolios K."/>
            <person name="Nordberg H.P."/>
            <person name="Cantor M.N."/>
            <person name="Hua S.X."/>
            <person name="Woyke T."/>
        </authorList>
    </citation>
    <scope>NUCLEOTIDE SEQUENCE [LARGE SCALE GENOMIC DNA]</scope>
    <source>
        <strain evidence="2 3">XH-48</strain>
    </source>
</reference>
<feature type="domain" description="DUF7975" evidence="1">
    <location>
        <begin position="1"/>
        <end position="135"/>
    </location>
</feature>
<protein>
    <recommendedName>
        <fullName evidence="1">DUF7975 domain-containing protein</fullName>
    </recommendedName>
</protein>
<dbReference type="InterPro" id="IPR058281">
    <property type="entry name" value="DUF7975"/>
</dbReference>
<name>W0JMT7_9EURY</name>
<dbReference type="EMBL" id="CP007055">
    <property type="protein sequence ID" value="AHG00031.1"/>
    <property type="molecule type" value="Genomic_DNA"/>
</dbReference>
<evidence type="ECO:0000259" key="1">
    <source>
        <dbReference type="Pfam" id="PF25930"/>
    </source>
</evidence>
<dbReference type="RefSeq" id="WP_049953271.1">
    <property type="nucleotide sequence ID" value="NZ_CP007055.1"/>
</dbReference>
<dbReference type="Proteomes" id="UP000019024">
    <property type="component" value="Chromosome"/>
</dbReference>
<accession>W0JMT7</accession>
<keyword evidence="3" id="KW-1185">Reference proteome</keyword>
<dbReference type="STRING" id="797299.HALLA_15725"/>
<dbReference type="OrthoDB" id="193911at2157"/>
<dbReference type="AlphaFoldDB" id="W0JMT7"/>
<dbReference type="KEGG" id="hlr:HALLA_15725"/>
<sequence length="135" mass="15147">MTRFDAADPETRRALYADAIAAHRERESQFLTIEVDESSLEGNPAVAEHGIPWLQFADDTINLDCTNDELERLKSLLSDFPAFSIDELTRPENADGINVRLRATTDPERIAQFLDAAIQTVYVLPEATKVWAVEV</sequence>
<dbReference type="eggNOG" id="arCOG06416">
    <property type="taxonomic scope" value="Archaea"/>
</dbReference>
<proteinExistence type="predicted"/>
<dbReference type="GeneID" id="25145868"/>
<gene>
    <name evidence="2" type="ORF">HALLA_15725</name>
</gene>
<evidence type="ECO:0000313" key="2">
    <source>
        <dbReference type="EMBL" id="AHG00031.1"/>
    </source>
</evidence>
<dbReference type="HOGENOM" id="CLU_130241_0_0_2"/>
<organism evidence="2 3">
    <name type="scientific">Halostagnicola larsenii XH-48</name>
    <dbReference type="NCBI Taxonomy" id="797299"/>
    <lineage>
        <taxon>Archaea</taxon>
        <taxon>Methanobacteriati</taxon>
        <taxon>Methanobacteriota</taxon>
        <taxon>Stenosarchaea group</taxon>
        <taxon>Halobacteria</taxon>
        <taxon>Halobacteriales</taxon>
        <taxon>Natrialbaceae</taxon>
        <taxon>Halostagnicola</taxon>
    </lineage>
</organism>